<dbReference type="PANTHER" id="PTHR37418:SF2">
    <property type="entry name" value="3-KETO-5-AMINOHEXANOATE CLEAVAGE ENZYME"/>
    <property type="match status" value="1"/>
</dbReference>
<dbReference type="InterPro" id="IPR013785">
    <property type="entry name" value="Aldolase_TIM"/>
</dbReference>
<dbReference type="PANTHER" id="PTHR37418">
    <property type="entry name" value="3-KETO-5-AMINOHEXANOATE CLEAVAGE ENZYME-RELATED"/>
    <property type="match status" value="1"/>
</dbReference>
<proteinExistence type="predicted"/>
<evidence type="ECO:0000256" key="4">
    <source>
        <dbReference type="ARBA" id="ARBA00022833"/>
    </source>
</evidence>
<gene>
    <name evidence="5" type="ORF">F8B43_5143</name>
</gene>
<evidence type="ECO:0008006" key="7">
    <source>
        <dbReference type="Google" id="ProtNLM"/>
    </source>
</evidence>
<protein>
    <recommendedName>
        <fullName evidence="7">3-keto-5-aminohexanoate cleavage protein</fullName>
    </recommendedName>
</protein>
<evidence type="ECO:0000256" key="1">
    <source>
        <dbReference type="ARBA" id="ARBA00001947"/>
    </source>
</evidence>
<dbReference type="Pfam" id="PF05853">
    <property type="entry name" value="BKACE"/>
    <property type="match status" value="1"/>
</dbReference>
<sequence>MRPVVVTVAITGSVARKADNPTVPITPSEQIESTHAAYEAGAALAHIHVRGDDESPSLDPERFRAVQEGLRRHCPGMIVQFSTSGAGSDPAERGACLIHRPDMASLTTGSVNFGDGVYENPAASFTALARRMRDEGVAPEIEVFDLTHIHNARRLVDEGVIGAAPHVQFVMGIRNALPADPQLLDMLLAETRRLLPDATWGAFGIGRFQSPVMGWALARGAQGVRTGLEDNVRLSKERLADGNAGLVRLAAEICAEHGARPATPAEARAILHLG</sequence>
<dbReference type="AlphaFoldDB" id="A0A833J0M3"/>
<organism evidence="5 6">
    <name type="scientific">Methylorubrum populi</name>
    <dbReference type="NCBI Taxonomy" id="223967"/>
    <lineage>
        <taxon>Bacteria</taxon>
        <taxon>Pseudomonadati</taxon>
        <taxon>Pseudomonadota</taxon>
        <taxon>Alphaproteobacteria</taxon>
        <taxon>Hyphomicrobiales</taxon>
        <taxon>Methylobacteriaceae</taxon>
        <taxon>Methylorubrum</taxon>
    </lineage>
</organism>
<dbReference type="RefSeq" id="WP_152278819.1">
    <property type="nucleotide sequence ID" value="NZ_WEKV01000020.1"/>
</dbReference>
<dbReference type="EMBL" id="WEKV01000020">
    <property type="protein sequence ID" value="KAB7782388.1"/>
    <property type="molecule type" value="Genomic_DNA"/>
</dbReference>
<keyword evidence="3" id="KW-0479">Metal-binding</keyword>
<dbReference type="GO" id="GO:0046872">
    <property type="term" value="F:metal ion binding"/>
    <property type="evidence" value="ECO:0007669"/>
    <property type="project" value="UniProtKB-KW"/>
</dbReference>
<dbReference type="InterPro" id="IPR008567">
    <property type="entry name" value="BKACE"/>
</dbReference>
<keyword evidence="4" id="KW-0862">Zinc</keyword>
<evidence type="ECO:0000256" key="3">
    <source>
        <dbReference type="ARBA" id="ARBA00022723"/>
    </source>
</evidence>
<accession>A0A833J0M3</accession>
<dbReference type="Gene3D" id="3.20.20.70">
    <property type="entry name" value="Aldolase class I"/>
    <property type="match status" value="1"/>
</dbReference>
<comment type="caution">
    <text evidence="5">The sequence shown here is derived from an EMBL/GenBank/DDBJ whole genome shotgun (WGS) entry which is preliminary data.</text>
</comment>
<reference evidence="5 6" key="1">
    <citation type="submission" date="2019-10" db="EMBL/GenBank/DDBJ databases">
        <title>Draft Genome Sequence of the Caffeine Degrading Methylotroph Methylorubrum populi PINKEL.</title>
        <authorList>
            <person name="Dawson S.C."/>
            <person name="Zhang X."/>
            <person name="Wright M.E."/>
            <person name="Sharma G."/>
            <person name="Langner J.T."/>
            <person name="Ditty J.L."/>
            <person name="Subuyuj G.A."/>
        </authorList>
    </citation>
    <scope>NUCLEOTIDE SEQUENCE [LARGE SCALE GENOMIC DNA]</scope>
    <source>
        <strain evidence="5 6">Pinkel</strain>
    </source>
</reference>
<name>A0A833J0M3_9HYPH</name>
<evidence type="ECO:0000313" key="6">
    <source>
        <dbReference type="Proteomes" id="UP000469949"/>
    </source>
</evidence>
<comment type="cofactor">
    <cofactor evidence="1">
        <name>Zn(2+)</name>
        <dbReference type="ChEBI" id="CHEBI:29105"/>
    </cofactor>
</comment>
<dbReference type="GO" id="GO:0043720">
    <property type="term" value="F:3-keto-5-aminohexanoate cleavage activity"/>
    <property type="evidence" value="ECO:0007669"/>
    <property type="project" value="InterPro"/>
</dbReference>
<dbReference type="Proteomes" id="UP000469949">
    <property type="component" value="Unassembled WGS sequence"/>
</dbReference>
<evidence type="ECO:0000256" key="2">
    <source>
        <dbReference type="ARBA" id="ARBA00022679"/>
    </source>
</evidence>
<evidence type="ECO:0000313" key="5">
    <source>
        <dbReference type="EMBL" id="KAB7782388.1"/>
    </source>
</evidence>
<keyword evidence="2" id="KW-0808">Transferase</keyword>